<evidence type="ECO:0000256" key="1">
    <source>
        <dbReference type="PROSITE-ProRule" id="PRU00152"/>
    </source>
</evidence>
<feature type="domain" description="PLAT" evidence="3">
    <location>
        <begin position="126"/>
        <end position="241"/>
    </location>
</feature>
<organism evidence="4 5">
    <name type="scientific">Oikopleura dioica</name>
    <name type="common">Tunicate</name>
    <dbReference type="NCBI Taxonomy" id="34765"/>
    <lineage>
        <taxon>Eukaryota</taxon>
        <taxon>Metazoa</taxon>
        <taxon>Chordata</taxon>
        <taxon>Tunicata</taxon>
        <taxon>Appendicularia</taxon>
        <taxon>Copelata</taxon>
        <taxon>Oikopleuridae</taxon>
        <taxon>Oikopleura</taxon>
    </lineage>
</organism>
<dbReference type="Gene3D" id="2.40.180.10">
    <property type="entry name" value="Catalase core domain"/>
    <property type="match status" value="1"/>
</dbReference>
<accession>A0ABN7SFT5</accession>
<dbReference type="Pfam" id="PF01477">
    <property type="entry name" value="PLAT"/>
    <property type="match status" value="7"/>
</dbReference>
<feature type="domain" description="PLAT" evidence="3">
    <location>
        <begin position="777"/>
        <end position="890"/>
    </location>
</feature>
<dbReference type="PANTHER" id="PTHR45901:SF3">
    <property type="entry name" value="LIPOXYGENASE HOMOLOGY DOMAIN-CONTAINING PROTEIN 1"/>
    <property type="match status" value="1"/>
</dbReference>
<sequence>MTEYRVTIKTGSGGYLSFAGTDDRIFCRLTDIHGNVTPKIWLKDDDKSSFEKNAVDNFRFVYDKADFGDLLKCQVWKEGSDDWSLATMVFTRKSNPEASFSFTFNETIKKKMVERFVDGATTNTVITYKVEVKTLNAPGAGTDGDVTLNIIGSLGQTLPRKLDNLRNNFEAGKTDKFEIKALDIGKIEKIVLSVSDKGLYPDWTCESVTIRFGSPEETYTFTVNAVIKAGKNYEVTNPSYEKAAEPIPEKPKKPLPVLHFFRGTVETANKSMAGTDANVTISLGDKNGKLIGPIKLKESGSALEKGAKDPIEISLIEPFSELTTLHVQHDGKGVASDWNLAQVTLTEFSVQDKTKAIGEPKVFIFNEWIKAKKTYTRTAASATTPPVEPEPEKPVEPEPCAPEYKTFLVGKVTTADKYFSGTDADVQMYVTDSNGVVVGPVDLKDSQKSKTMERGSVDIVMIQSTVAIADLYKIQVRHNGSGPFSNWTLEKIELKKVERLPTKEEILESKYLSQGMKTFNFNRSLSAQRWYDSGNEADVVTYEVEVQTSKGVFSGTFDKVQFDIIGQKGSTLYQTYDNIGSDQNAGGKDKYTKKFIDLGALQKLKIKKSGHDTWKLDSVKITNTRNSHQWLFDNNGEEINKNEVVLPAEQIRFGKNKIEGEVFTSDFANAGTDATVTIKITDKSGKPYGPLDLVDKDKKAFERNTVNKINLLTLDKVSNIHKISISHDGKGTGPDWHLGHIVLTLPGQKPYKFVFDEWIKANQWYDAVPEGVADGKRTYTINVTTRKGGVTSTYGTDNDVFINIVGKLGDSNMFQLKQKGKNLFEKGKTDTFKRTMADLGDLLGVQVEKRGLINDQWHLDSIEINDERRVYRSQNGPYEVNKEMVKVKLQ</sequence>
<feature type="domain" description="PLAT" evidence="3">
    <location>
        <begin position="656"/>
        <end position="773"/>
    </location>
</feature>
<dbReference type="PROSITE" id="PS50095">
    <property type="entry name" value="PLAT"/>
    <property type="match status" value="7"/>
</dbReference>
<dbReference type="Proteomes" id="UP001158576">
    <property type="component" value="Chromosome XSR"/>
</dbReference>
<evidence type="ECO:0000313" key="4">
    <source>
        <dbReference type="EMBL" id="CAG5097488.1"/>
    </source>
</evidence>
<dbReference type="Gene3D" id="2.60.60.20">
    <property type="entry name" value="PLAT/LH2 domain"/>
    <property type="match status" value="6"/>
</dbReference>
<name>A0ABN7SFT5_OIKDI</name>
<feature type="domain" description="PLAT" evidence="3">
    <location>
        <begin position="540"/>
        <end position="652"/>
    </location>
</feature>
<dbReference type="PANTHER" id="PTHR45901">
    <property type="entry name" value="PROTEIN CBG12474"/>
    <property type="match status" value="1"/>
</dbReference>
<comment type="caution">
    <text evidence="1">Lacks conserved residue(s) required for the propagation of feature annotation.</text>
</comment>
<feature type="domain" description="PLAT" evidence="3">
    <location>
        <begin position="2"/>
        <end position="122"/>
    </location>
</feature>
<reference evidence="4 5" key="1">
    <citation type="submission" date="2021-04" db="EMBL/GenBank/DDBJ databases">
        <authorList>
            <person name="Bliznina A."/>
        </authorList>
    </citation>
    <scope>NUCLEOTIDE SEQUENCE [LARGE SCALE GENOMIC DNA]</scope>
</reference>
<protein>
    <submittedName>
        <fullName evidence="4">Oidioi.mRNA.OKI2018_I69.XSR.g15095.t1.cds</fullName>
    </submittedName>
</protein>
<dbReference type="SUPFAM" id="SSF49723">
    <property type="entry name" value="Lipase/lipooxygenase domain (PLAT/LH2 domain)"/>
    <property type="match status" value="7"/>
</dbReference>
<feature type="domain" description="PLAT" evidence="3">
    <location>
        <begin position="406"/>
        <end position="526"/>
    </location>
</feature>
<dbReference type="InterPro" id="IPR052970">
    <property type="entry name" value="Inner_ear_hair_cell_LOXHD"/>
</dbReference>
<evidence type="ECO:0000259" key="3">
    <source>
        <dbReference type="PROSITE" id="PS50095"/>
    </source>
</evidence>
<proteinExistence type="predicted"/>
<dbReference type="InterPro" id="IPR001024">
    <property type="entry name" value="PLAT/LH2_dom"/>
</dbReference>
<evidence type="ECO:0000313" key="5">
    <source>
        <dbReference type="Proteomes" id="UP001158576"/>
    </source>
</evidence>
<gene>
    <name evidence="4" type="ORF">OKIOD_LOCUS6653</name>
</gene>
<evidence type="ECO:0000256" key="2">
    <source>
        <dbReference type="SAM" id="MobiDB-lite"/>
    </source>
</evidence>
<feature type="domain" description="PLAT" evidence="3">
    <location>
        <begin position="259"/>
        <end position="383"/>
    </location>
</feature>
<dbReference type="SMART" id="SM00308">
    <property type="entry name" value="LH2"/>
    <property type="match status" value="2"/>
</dbReference>
<dbReference type="InterPro" id="IPR036392">
    <property type="entry name" value="PLAT/LH2_dom_sf"/>
</dbReference>
<keyword evidence="5" id="KW-1185">Reference proteome</keyword>
<feature type="region of interest" description="Disordered" evidence="2">
    <location>
        <begin position="379"/>
        <end position="399"/>
    </location>
</feature>
<dbReference type="EMBL" id="OU015569">
    <property type="protein sequence ID" value="CAG5097488.1"/>
    <property type="molecule type" value="Genomic_DNA"/>
</dbReference>